<sequence>MNNFRFKLQKVLDIKIKNEDESKIKYSKVQNEKRFIERKLENLKANYEKYSDNIKCEDTISRKIASNYLYSLSRSIEETNEDLKDKNNLLKEVKLELLNRQIERKSLEKLKENKHKAFVKEEEHKEQIANDEFGMYAFLRNRAQIV</sequence>
<organism evidence="12 13">
    <name type="scientific">Clostridium moniliforme</name>
    <dbReference type="NCBI Taxonomy" id="39489"/>
    <lineage>
        <taxon>Bacteria</taxon>
        <taxon>Bacillati</taxon>
        <taxon>Bacillota</taxon>
        <taxon>Clostridia</taxon>
        <taxon>Eubacteriales</taxon>
        <taxon>Clostridiaceae</taxon>
        <taxon>Clostridium</taxon>
    </lineage>
</organism>
<dbReference type="Pfam" id="PF02050">
    <property type="entry name" value="FliJ"/>
    <property type="match status" value="1"/>
</dbReference>
<feature type="coiled-coil region" evidence="11">
    <location>
        <begin position="26"/>
        <end position="127"/>
    </location>
</feature>
<evidence type="ECO:0000256" key="8">
    <source>
        <dbReference type="ARBA" id="ARBA00022927"/>
    </source>
</evidence>
<name>A0ABS4F1E9_9CLOT</name>
<dbReference type="RefSeq" id="WP_209796982.1">
    <property type="nucleotide sequence ID" value="NZ_JAGGJZ010000004.1"/>
</dbReference>
<accession>A0ABS4F1E9</accession>
<evidence type="ECO:0000313" key="12">
    <source>
        <dbReference type="EMBL" id="MBP1890056.1"/>
    </source>
</evidence>
<keyword evidence="12" id="KW-0969">Cilium</keyword>
<comment type="subcellular location">
    <subcellularLocation>
        <location evidence="1">Cell membrane</location>
        <topology evidence="1">Peripheral membrane protein</topology>
        <orientation evidence="1">Cytoplasmic side</orientation>
    </subcellularLocation>
</comment>
<keyword evidence="9" id="KW-0472">Membrane</keyword>
<dbReference type="EMBL" id="JAGGJZ010000004">
    <property type="protein sequence ID" value="MBP1890056.1"/>
    <property type="molecule type" value="Genomic_DNA"/>
</dbReference>
<dbReference type="InterPro" id="IPR012823">
    <property type="entry name" value="Flagell_FliJ"/>
</dbReference>
<dbReference type="Proteomes" id="UP000783390">
    <property type="component" value="Unassembled WGS sequence"/>
</dbReference>
<keyword evidence="10" id="KW-1006">Bacterial flagellum protein export</keyword>
<keyword evidence="6" id="KW-0145">Chemotaxis</keyword>
<dbReference type="Gene3D" id="1.10.287.1700">
    <property type="match status" value="1"/>
</dbReference>
<comment type="similarity">
    <text evidence="2">Belongs to the FliJ family.</text>
</comment>
<evidence type="ECO:0000256" key="10">
    <source>
        <dbReference type="ARBA" id="ARBA00023225"/>
    </source>
</evidence>
<keyword evidence="13" id="KW-1185">Reference proteome</keyword>
<evidence type="ECO:0000256" key="7">
    <source>
        <dbReference type="ARBA" id="ARBA00022795"/>
    </source>
</evidence>
<keyword evidence="4" id="KW-0813">Transport</keyword>
<comment type="caution">
    <text evidence="12">The sequence shown here is derived from an EMBL/GenBank/DDBJ whole genome shotgun (WGS) entry which is preliminary data.</text>
</comment>
<gene>
    <name evidence="12" type="ORF">J2Z53_001640</name>
</gene>
<dbReference type="NCBIfam" id="TIGR02473">
    <property type="entry name" value="flagell_FliJ"/>
    <property type="match status" value="1"/>
</dbReference>
<evidence type="ECO:0000256" key="1">
    <source>
        <dbReference type="ARBA" id="ARBA00004413"/>
    </source>
</evidence>
<evidence type="ECO:0000256" key="5">
    <source>
        <dbReference type="ARBA" id="ARBA00022475"/>
    </source>
</evidence>
<keyword evidence="5" id="KW-1003">Cell membrane</keyword>
<keyword evidence="7" id="KW-1005">Bacterial flagellum biogenesis</keyword>
<dbReference type="InterPro" id="IPR053716">
    <property type="entry name" value="Flag_assembly_chemotaxis_eff"/>
</dbReference>
<keyword evidence="12" id="KW-0282">Flagellum</keyword>
<evidence type="ECO:0000256" key="2">
    <source>
        <dbReference type="ARBA" id="ARBA00010004"/>
    </source>
</evidence>
<reference evidence="12 13" key="1">
    <citation type="submission" date="2021-03" db="EMBL/GenBank/DDBJ databases">
        <title>Genomic Encyclopedia of Type Strains, Phase IV (KMG-IV): sequencing the most valuable type-strain genomes for metagenomic binning, comparative biology and taxonomic classification.</title>
        <authorList>
            <person name="Goeker M."/>
        </authorList>
    </citation>
    <scope>NUCLEOTIDE SEQUENCE [LARGE SCALE GENOMIC DNA]</scope>
    <source>
        <strain evidence="12 13">DSM 3984</strain>
    </source>
</reference>
<proteinExistence type="inferred from homology"/>
<evidence type="ECO:0000256" key="11">
    <source>
        <dbReference type="SAM" id="Coils"/>
    </source>
</evidence>
<evidence type="ECO:0000313" key="13">
    <source>
        <dbReference type="Proteomes" id="UP000783390"/>
    </source>
</evidence>
<evidence type="ECO:0000256" key="4">
    <source>
        <dbReference type="ARBA" id="ARBA00022448"/>
    </source>
</evidence>
<evidence type="ECO:0000256" key="9">
    <source>
        <dbReference type="ARBA" id="ARBA00023136"/>
    </source>
</evidence>
<keyword evidence="12" id="KW-0966">Cell projection</keyword>
<keyword evidence="8" id="KW-0653">Protein transport</keyword>
<keyword evidence="11" id="KW-0175">Coiled coil</keyword>
<evidence type="ECO:0000256" key="3">
    <source>
        <dbReference type="ARBA" id="ARBA00020392"/>
    </source>
</evidence>
<evidence type="ECO:0000256" key="6">
    <source>
        <dbReference type="ARBA" id="ARBA00022500"/>
    </source>
</evidence>
<protein>
    <recommendedName>
        <fullName evidence="3">Flagellar FliJ protein</fullName>
    </recommendedName>
</protein>